<dbReference type="GO" id="GO:0008270">
    <property type="term" value="F:zinc ion binding"/>
    <property type="evidence" value="ECO:0007669"/>
    <property type="project" value="UniProtKB-KW"/>
</dbReference>
<dbReference type="Proteomes" id="UP000663760">
    <property type="component" value="Chromosome 7"/>
</dbReference>
<feature type="compositionally biased region" description="Basic and acidic residues" evidence="2">
    <location>
        <begin position="1"/>
        <end position="35"/>
    </location>
</feature>
<feature type="compositionally biased region" description="Acidic residues" evidence="2">
    <location>
        <begin position="119"/>
        <end position="129"/>
    </location>
</feature>
<dbReference type="Pfam" id="PF13639">
    <property type="entry name" value="zf-RING_2"/>
    <property type="match status" value="1"/>
</dbReference>
<evidence type="ECO:0000256" key="2">
    <source>
        <dbReference type="SAM" id="MobiDB-lite"/>
    </source>
</evidence>
<dbReference type="OrthoDB" id="8062037at2759"/>
<keyword evidence="1" id="KW-0862">Zinc</keyword>
<organism evidence="5 6">
    <name type="scientific">Spirodela intermedia</name>
    <name type="common">Intermediate duckweed</name>
    <dbReference type="NCBI Taxonomy" id="51605"/>
    <lineage>
        <taxon>Eukaryota</taxon>
        <taxon>Viridiplantae</taxon>
        <taxon>Streptophyta</taxon>
        <taxon>Embryophyta</taxon>
        <taxon>Tracheophyta</taxon>
        <taxon>Spermatophyta</taxon>
        <taxon>Magnoliopsida</taxon>
        <taxon>Liliopsida</taxon>
        <taxon>Araceae</taxon>
        <taxon>Lemnoideae</taxon>
        <taxon>Spirodela</taxon>
    </lineage>
</organism>
<dbReference type="EMBL" id="LR746270">
    <property type="protein sequence ID" value="CAA7399651.1"/>
    <property type="molecule type" value="Genomic_DNA"/>
</dbReference>
<dbReference type="Gene3D" id="3.30.40.10">
    <property type="entry name" value="Zinc/RING finger domain, C3HC4 (zinc finger)"/>
    <property type="match status" value="1"/>
</dbReference>
<keyword evidence="1" id="KW-0479">Metal-binding</keyword>
<evidence type="ECO:0000259" key="3">
    <source>
        <dbReference type="PROSITE" id="PS50089"/>
    </source>
</evidence>
<gene>
    <name evidence="4" type="ORF">SI7747_07009591</name>
    <name evidence="5" type="ORF">SI8410_07010321</name>
</gene>
<evidence type="ECO:0000256" key="1">
    <source>
        <dbReference type="PROSITE-ProRule" id="PRU00175"/>
    </source>
</evidence>
<name>A0A7I8KPX1_SPIIN</name>
<feature type="region of interest" description="Disordered" evidence="2">
    <location>
        <begin position="1"/>
        <end position="75"/>
    </location>
</feature>
<dbReference type="PANTHER" id="PTHR47530:SF4">
    <property type="entry name" value="E3 UBIQUITIN LIGASE BIG BROTHER-RELATED"/>
    <property type="match status" value="1"/>
</dbReference>
<proteinExistence type="predicted"/>
<dbReference type="FunFam" id="3.30.40.10:FF:000417">
    <property type="entry name" value="E3 ubiquitin ligase BIG BROTHER-related"/>
    <property type="match status" value="1"/>
</dbReference>
<dbReference type="SMART" id="SM00184">
    <property type="entry name" value="RING"/>
    <property type="match status" value="1"/>
</dbReference>
<sequence>MENRKGDPNPKSDRELSTAKEAAREEAEAASKEEKEGEDCVEGEDADEGEEKGEVDPESEIDSRPRNPRTPFTSLSQVDADLALARTLQEQERAYMMLRMGGGGGRGFVDSDSVSEYEVQYDEGDDEDDQSRNHNSVDENDYDEDAFDAQDTTAEIDPSAFDDDEAYARALQNAEARELAAQFMSFNGIHDCARPVLFVDYGWFLVHAGVVEDAGDGGNSTQGTWSDVDPDELSYEELIALGEAVGTESRGLTHDRIASLPSVSYSARDTHEGSKEKCVICQLDYEDGDSLVVLSCRHMYHPDCINNWLQINKTCPVCNAEVSTPEDRRQG</sequence>
<dbReference type="EMBL" id="LR743594">
    <property type="protein sequence ID" value="CAA2623671.1"/>
    <property type="molecule type" value="Genomic_DNA"/>
</dbReference>
<dbReference type="AlphaFoldDB" id="A0A7I8KPX1"/>
<dbReference type="SUPFAM" id="SSF57850">
    <property type="entry name" value="RING/U-box"/>
    <property type="match status" value="1"/>
</dbReference>
<dbReference type="PROSITE" id="PS50089">
    <property type="entry name" value="ZF_RING_2"/>
    <property type="match status" value="1"/>
</dbReference>
<keyword evidence="6" id="KW-1185">Reference proteome</keyword>
<dbReference type="InterPro" id="IPR013083">
    <property type="entry name" value="Znf_RING/FYVE/PHD"/>
</dbReference>
<evidence type="ECO:0000313" key="5">
    <source>
        <dbReference type="EMBL" id="CAA7399651.1"/>
    </source>
</evidence>
<feature type="domain" description="RING-type" evidence="3">
    <location>
        <begin position="278"/>
        <end position="319"/>
    </location>
</feature>
<evidence type="ECO:0000313" key="4">
    <source>
        <dbReference type="EMBL" id="CAA2623671.1"/>
    </source>
</evidence>
<accession>A0A7I8KPX1</accession>
<protein>
    <recommendedName>
        <fullName evidence="3">RING-type domain-containing protein</fullName>
    </recommendedName>
</protein>
<dbReference type="PANTHER" id="PTHR47530">
    <property type="entry name" value="E3 UBIQUITIN LIGASE BIG BROTHER-RELATED"/>
    <property type="match status" value="1"/>
</dbReference>
<keyword evidence="1" id="KW-0863">Zinc-finger</keyword>
<dbReference type="InterPro" id="IPR001841">
    <property type="entry name" value="Znf_RING"/>
</dbReference>
<feature type="region of interest" description="Disordered" evidence="2">
    <location>
        <begin position="119"/>
        <end position="144"/>
    </location>
</feature>
<evidence type="ECO:0000313" key="6">
    <source>
        <dbReference type="Proteomes" id="UP000663760"/>
    </source>
</evidence>
<dbReference type="InterPro" id="IPR043312">
    <property type="entry name" value="AtBBR-like"/>
</dbReference>
<feature type="compositionally biased region" description="Acidic residues" evidence="2">
    <location>
        <begin position="36"/>
        <end position="60"/>
    </location>
</feature>
<reference evidence="5" key="1">
    <citation type="submission" date="2020-02" db="EMBL/GenBank/DDBJ databases">
        <authorList>
            <person name="Scholz U."/>
            <person name="Mascher M."/>
            <person name="Fiebig A."/>
        </authorList>
    </citation>
    <scope>NUCLEOTIDE SEQUENCE</scope>
</reference>